<evidence type="ECO:0000313" key="5">
    <source>
        <dbReference type="EMBL" id="MBW4543505.1"/>
    </source>
</evidence>
<gene>
    <name evidence="5" type="ORF">KME25_03505</name>
</gene>
<keyword evidence="1" id="KW-0805">Transcription regulation</keyword>
<dbReference type="SUPFAM" id="SSF47413">
    <property type="entry name" value="lambda repressor-like DNA-binding domains"/>
    <property type="match status" value="1"/>
</dbReference>
<feature type="domain" description="HTH cro/C1-type" evidence="4">
    <location>
        <begin position="26"/>
        <end position="83"/>
    </location>
</feature>
<evidence type="ECO:0000256" key="3">
    <source>
        <dbReference type="ARBA" id="ARBA00023163"/>
    </source>
</evidence>
<dbReference type="Gene3D" id="1.10.260.40">
    <property type="entry name" value="lambda repressor-like DNA-binding domains"/>
    <property type="match status" value="1"/>
</dbReference>
<keyword evidence="3" id="KW-0804">Transcription</keyword>
<evidence type="ECO:0000256" key="1">
    <source>
        <dbReference type="ARBA" id="ARBA00023015"/>
    </source>
</evidence>
<dbReference type="Proteomes" id="UP000753908">
    <property type="component" value="Unassembled WGS sequence"/>
</dbReference>
<dbReference type="PANTHER" id="PTHR36511">
    <property type="entry name" value="MERR FAMILY BACTERIAL REGULATORY PROTEIN"/>
    <property type="match status" value="1"/>
</dbReference>
<dbReference type="InterPro" id="IPR001387">
    <property type="entry name" value="Cro/C1-type_HTH"/>
</dbReference>
<evidence type="ECO:0000313" key="6">
    <source>
        <dbReference type="Proteomes" id="UP000753908"/>
    </source>
</evidence>
<reference evidence="5" key="1">
    <citation type="submission" date="2021-05" db="EMBL/GenBank/DDBJ databases">
        <authorList>
            <person name="Pietrasiak N."/>
            <person name="Ward R."/>
            <person name="Stajich J.E."/>
            <person name="Kurbessoian T."/>
        </authorList>
    </citation>
    <scope>NUCLEOTIDE SEQUENCE</scope>
    <source>
        <strain evidence="5">CPER-KK1</strain>
    </source>
</reference>
<dbReference type="EMBL" id="JAHHIF010000004">
    <property type="protein sequence ID" value="MBW4543505.1"/>
    <property type="molecule type" value="Genomic_DNA"/>
</dbReference>
<evidence type="ECO:0000259" key="4">
    <source>
        <dbReference type="PROSITE" id="PS50943"/>
    </source>
</evidence>
<organism evidence="5 6">
    <name type="scientific">Symplocastrum torsivum CPER-KK1</name>
    <dbReference type="NCBI Taxonomy" id="450513"/>
    <lineage>
        <taxon>Bacteria</taxon>
        <taxon>Bacillati</taxon>
        <taxon>Cyanobacteriota</taxon>
        <taxon>Cyanophyceae</taxon>
        <taxon>Oscillatoriophycideae</taxon>
        <taxon>Oscillatoriales</taxon>
        <taxon>Microcoleaceae</taxon>
        <taxon>Symplocastrum</taxon>
    </lineage>
</organism>
<comment type="caution">
    <text evidence="5">The sequence shown here is derived from an EMBL/GenBank/DDBJ whole genome shotgun (WGS) entry which is preliminary data.</text>
</comment>
<dbReference type="SMART" id="SM00530">
    <property type="entry name" value="HTH_XRE"/>
    <property type="match status" value="1"/>
</dbReference>
<dbReference type="PANTHER" id="PTHR36511:SF3">
    <property type="entry name" value="ANTITOXIN HIGA-2"/>
    <property type="match status" value="1"/>
</dbReference>
<name>A0A951PGR6_9CYAN</name>
<proteinExistence type="predicted"/>
<accession>A0A951PGR6</accession>
<reference evidence="5" key="2">
    <citation type="journal article" date="2022" name="Microbiol. Resour. Announc.">
        <title>Metagenome Sequencing to Explore Phylogenomics of Terrestrial Cyanobacteria.</title>
        <authorList>
            <person name="Ward R.D."/>
            <person name="Stajich J.E."/>
            <person name="Johansen J.R."/>
            <person name="Huntemann M."/>
            <person name="Clum A."/>
            <person name="Foster B."/>
            <person name="Foster B."/>
            <person name="Roux S."/>
            <person name="Palaniappan K."/>
            <person name="Varghese N."/>
            <person name="Mukherjee S."/>
            <person name="Reddy T.B.K."/>
            <person name="Daum C."/>
            <person name="Copeland A."/>
            <person name="Chen I.A."/>
            <person name="Ivanova N.N."/>
            <person name="Kyrpides N.C."/>
            <person name="Shapiro N."/>
            <person name="Eloe-Fadrosh E.A."/>
            <person name="Pietrasiak N."/>
        </authorList>
    </citation>
    <scope>NUCLEOTIDE SEQUENCE</scope>
    <source>
        <strain evidence="5">CPER-KK1</strain>
    </source>
</reference>
<evidence type="ECO:0000256" key="2">
    <source>
        <dbReference type="ARBA" id="ARBA00023125"/>
    </source>
</evidence>
<dbReference type="PROSITE" id="PS50943">
    <property type="entry name" value="HTH_CROC1"/>
    <property type="match status" value="1"/>
</dbReference>
<dbReference type="Pfam" id="PF01381">
    <property type="entry name" value="HTH_3"/>
    <property type="match status" value="1"/>
</dbReference>
<sequence length="90" mass="10416">MLPATSDAMDVKNMKVINQVEFSQFIREFRQSMGLTQEQFAAFLGVTYPTINRWENGRTSPSPMALKLIEQKLNEISDRTSQLSQLYIRE</sequence>
<dbReference type="InterPro" id="IPR010982">
    <property type="entry name" value="Lambda_DNA-bd_dom_sf"/>
</dbReference>
<keyword evidence="2" id="KW-0238">DNA-binding</keyword>
<dbReference type="AlphaFoldDB" id="A0A951PGR6"/>
<protein>
    <submittedName>
        <fullName evidence="5">Helix-turn-helix domain-containing protein</fullName>
    </submittedName>
</protein>
<dbReference type="CDD" id="cd00093">
    <property type="entry name" value="HTH_XRE"/>
    <property type="match status" value="1"/>
</dbReference>
<dbReference type="InterPro" id="IPR052359">
    <property type="entry name" value="HTH-type_reg/antitoxin"/>
</dbReference>
<dbReference type="GO" id="GO:0003677">
    <property type="term" value="F:DNA binding"/>
    <property type="evidence" value="ECO:0007669"/>
    <property type="project" value="UniProtKB-KW"/>
</dbReference>